<name>A0A9P6XGR9_RHIOR</name>
<dbReference type="GO" id="GO:0000460">
    <property type="term" value="P:maturation of 5.8S rRNA"/>
    <property type="evidence" value="ECO:0007669"/>
    <property type="project" value="TreeGrafter"/>
</dbReference>
<dbReference type="EMBL" id="JAANQT010000204">
    <property type="protein sequence ID" value="KAG1313294.1"/>
    <property type="molecule type" value="Genomic_DNA"/>
</dbReference>
<reference evidence="1" key="1">
    <citation type="journal article" date="2020" name="Microb. Genom.">
        <title>Genetic diversity of clinical and environmental Mucorales isolates obtained from an investigation of mucormycosis cases among solid organ transplant recipients.</title>
        <authorList>
            <person name="Nguyen M.H."/>
            <person name="Kaul D."/>
            <person name="Muto C."/>
            <person name="Cheng S.J."/>
            <person name="Richter R.A."/>
            <person name="Bruno V.M."/>
            <person name="Liu G."/>
            <person name="Beyhan S."/>
            <person name="Sundermann A.J."/>
            <person name="Mounaud S."/>
            <person name="Pasculle A.W."/>
            <person name="Nierman W.C."/>
            <person name="Driscoll E."/>
            <person name="Cumbie R."/>
            <person name="Clancy C.J."/>
            <person name="Dupont C.L."/>
        </authorList>
    </citation>
    <scope>NUCLEOTIDE SEQUENCE</scope>
    <source>
        <strain evidence="1">GL11</strain>
    </source>
</reference>
<protein>
    <submittedName>
        <fullName evidence="1">Uncharacterized protein</fullName>
    </submittedName>
</protein>
<gene>
    <name evidence="1" type="ORF">G6F64_002363</name>
</gene>
<comment type="caution">
    <text evidence="1">The sequence shown here is derived from an EMBL/GenBank/DDBJ whole genome shotgun (WGS) entry which is preliminary data.</text>
</comment>
<dbReference type="InterPro" id="IPR007174">
    <property type="entry name" value="Las1"/>
</dbReference>
<proteinExistence type="predicted"/>
<dbReference type="PANTHER" id="PTHR15002:SF0">
    <property type="entry name" value="RIBOSOMAL BIOGENESIS PROTEIN LAS1L"/>
    <property type="match status" value="1"/>
</dbReference>
<evidence type="ECO:0000313" key="2">
    <source>
        <dbReference type="Proteomes" id="UP000716291"/>
    </source>
</evidence>
<dbReference type="Proteomes" id="UP000716291">
    <property type="component" value="Unassembled WGS sequence"/>
</dbReference>
<dbReference type="Pfam" id="PF04031">
    <property type="entry name" value="Las1"/>
    <property type="match status" value="1"/>
</dbReference>
<keyword evidence="2" id="KW-1185">Reference proteome</keyword>
<dbReference type="PANTHER" id="PTHR15002">
    <property type="entry name" value="RIBOSOMAL BIOGENESIS PROTEIN LAS1L"/>
    <property type="match status" value="1"/>
</dbReference>
<accession>A0A9P6XGR9</accession>
<dbReference type="GO" id="GO:0000470">
    <property type="term" value="P:maturation of LSU-rRNA"/>
    <property type="evidence" value="ECO:0007669"/>
    <property type="project" value="TreeGrafter"/>
</dbReference>
<dbReference type="GO" id="GO:0004519">
    <property type="term" value="F:endonuclease activity"/>
    <property type="evidence" value="ECO:0007669"/>
    <property type="project" value="InterPro"/>
</dbReference>
<dbReference type="GO" id="GO:0090730">
    <property type="term" value="C:Las1 complex"/>
    <property type="evidence" value="ECO:0007669"/>
    <property type="project" value="InterPro"/>
</dbReference>
<evidence type="ECO:0000313" key="1">
    <source>
        <dbReference type="EMBL" id="KAG1313294.1"/>
    </source>
</evidence>
<dbReference type="OrthoDB" id="10263222at2759"/>
<dbReference type="GO" id="GO:0030687">
    <property type="term" value="C:preribosome, large subunit precursor"/>
    <property type="evidence" value="ECO:0007669"/>
    <property type="project" value="TreeGrafter"/>
</dbReference>
<organism evidence="1 2">
    <name type="scientific">Rhizopus oryzae</name>
    <name type="common">Mucormycosis agent</name>
    <name type="synonym">Rhizopus arrhizus var. delemar</name>
    <dbReference type="NCBI Taxonomy" id="64495"/>
    <lineage>
        <taxon>Eukaryota</taxon>
        <taxon>Fungi</taxon>
        <taxon>Fungi incertae sedis</taxon>
        <taxon>Mucoromycota</taxon>
        <taxon>Mucoromycotina</taxon>
        <taxon>Mucoromycetes</taxon>
        <taxon>Mucorales</taxon>
        <taxon>Mucorineae</taxon>
        <taxon>Rhizopodaceae</taxon>
        <taxon>Rhizopus</taxon>
    </lineage>
</organism>
<sequence length="467" mass="54198">MLHTRAVPWINQEEFETVYKWLFADRKQHVETIRRALDRIQAWSSRGRIPFSVEITGMLIESILRDERFGETMSHKELRLLYSMALVRFVNGLVDQEQKGKYAKTVLTIAKSIGLPPWYVDLRHESTHERLPSLIVLREAAVQAVAWLHDHYWIHNLNRAEEDDEEKSVKDVKVKLNMYKECRKAYVKGEKQDPTIYVDCIEALIKIIDEDIIKEDIIPLLLGTGGLVPTAKKKRVTAENMSISNDLIQIWTPLLKGLGVGYPSFASDLVSSLIQKLCSTDEYKLDEQLINPYAVFTKKEVDDSTQSLSYMLTLTCWLKHIVSEFAKPAQERTLRNLDIDDILEGCLKNPNYYTRSVLQHLCQIDTELAESIKPFMRYIDQLLIKSTVGKRKEPDSLETIDEEVLENELKELESQLTDIKSNQRPLKKQKVFNIESWKLHENWRPCPIGMLPNGKMPCLDMRELLKK</sequence>
<dbReference type="AlphaFoldDB" id="A0A9P6XGR9"/>